<dbReference type="OrthoDB" id="7699117at2759"/>
<feature type="domain" description="Reverse transcriptase/retrotransposon-derived protein RNase H-like" evidence="2">
    <location>
        <begin position="4"/>
        <end position="86"/>
    </location>
</feature>
<gene>
    <name evidence="3" type="ORF">O181_055156</name>
</gene>
<accession>A0A9Q3HRT2</accession>
<dbReference type="PANTHER" id="PTHR37984:SF5">
    <property type="entry name" value="PROTEIN NYNRIN-LIKE"/>
    <property type="match status" value="1"/>
</dbReference>
<dbReference type="InterPro" id="IPR043502">
    <property type="entry name" value="DNA/RNA_pol_sf"/>
</dbReference>
<dbReference type="EMBL" id="AVOT02024631">
    <property type="protein sequence ID" value="MBW0515441.1"/>
    <property type="molecule type" value="Genomic_DNA"/>
</dbReference>
<evidence type="ECO:0000259" key="2">
    <source>
        <dbReference type="Pfam" id="PF17919"/>
    </source>
</evidence>
<keyword evidence="1" id="KW-0511">Multifunctional enzyme</keyword>
<dbReference type="Pfam" id="PF17919">
    <property type="entry name" value="RT_RNaseH_2"/>
    <property type="match status" value="1"/>
</dbReference>
<evidence type="ECO:0000313" key="4">
    <source>
        <dbReference type="Proteomes" id="UP000765509"/>
    </source>
</evidence>
<proteinExistence type="predicted"/>
<name>A0A9Q3HRT2_9BASI</name>
<protein>
    <recommendedName>
        <fullName evidence="2">Reverse transcriptase/retrotransposon-derived protein RNase H-like domain-containing protein</fullName>
    </recommendedName>
</protein>
<dbReference type="GO" id="GO:0003824">
    <property type="term" value="F:catalytic activity"/>
    <property type="evidence" value="ECO:0007669"/>
    <property type="project" value="UniProtKB-KW"/>
</dbReference>
<sequence>MTVDRVKAFEYLRQAFKAAPLLLIPDFKLPLNLYIDASGDGLGAALHQVQIINDKPVEGPICFISRQIKPTEARYGESHMECLCLV</sequence>
<comment type="caution">
    <text evidence="3">The sequence shown here is derived from an EMBL/GenBank/DDBJ whole genome shotgun (WGS) entry which is preliminary data.</text>
</comment>
<dbReference type="InterPro" id="IPR041577">
    <property type="entry name" value="RT_RNaseH_2"/>
</dbReference>
<evidence type="ECO:0000313" key="3">
    <source>
        <dbReference type="EMBL" id="MBW0515441.1"/>
    </source>
</evidence>
<dbReference type="PANTHER" id="PTHR37984">
    <property type="entry name" value="PROTEIN CBG26694"/>
    <property type="match status" value="1"/>
</dbReference>
<dbReference type="Proteomes" id="UP000765509">
    <property type="component" value="Unassembled WGS sequence"/>
</dbReference>
<dbReference type="SUPFAM" id="SSF56672">
    <property type="entry name" value="DNA/RNA polymerases"/>
    <property type="match status" value="1"/>
</dbReference>
<dbReference type="AlphaFoldDB" id="A0A9Q3HRT2"/>
<evidence type="ECO:0000256" key="1">
    <source>
        <dbReference type="ARBA" id="ARBA00023268"/>
    </source>
</evidence>
<keyword evidence="4" id="KW-1185">Reference proteome</keyword>
<dbReference type="InterPro" id="IPR050951">
    <property type="entry name" value="Retrovirus_Pol_polyprotein"/>
</dbReference>
<reference evidence="3" key="1">
    <citation type="submission" date="2021-03" db="EMBL/GenBank/DDBJ databases">
        <title>Draft genome sequence of rust myrtle Austropuccinia psidii MF-1, a brazilian biotype.</title>
        <authorList>
            <person name="Quecine M.C."/>
            <person name="Pachon D.M.R."/>
            <person name="Bonatelli M.L."/>
            <person name="Correr F.H."/>
            <person name="Franceschini L.M."/>
            <person name="Leite T.F."/>
            <person name="Margarido G.R.A."/>
            <person name="Almeida C.A."/>
            <person name="Ferrarezi J.A."/>
            <person name="Labate C.A."/>
        </authorList>
    </citation>
    <scope>NUCLEOTIDE SEQUENCE</scope>
    <source>
        <strain evidence="3">MF-1</strain>
    </source>
</reference>
<organism evidence="3 4">
    <name type="scientific">Austropuccinia psidii MF-1</name>
    <dbReference type="NCBI Taxonomy" id="1389203"/>
    <lineage>
        <taxon>Eukaryota</taxon>
        <taxon>Fungi</taxon>
        <taxon>Dikarya</taxon>
        <taxon>Basidiomycota</taxon>
        <taxon>Pucciniomycotina</taxon>
        <taxon>Pucciniomycetes</taxon>
        <taxon>Pucciniales</taxon>
        <taxon>Sphaerophragmiaceae</taxon>
        <taxon>Austropuccinia</taxon>
    </lineage>
</organism>